<dbReference type="InterPro" id="IPR036412">
    <property type="entry name" value="HAD-like_sf"/>
</dbReference>
<dbReference type="PANTHER" id="PTHR47478">
    <property type="match status" value="1"/>
</dbReference>
<name>A0A2S7KQT7_9FLAO</name>
<keyword evidence="2" id="KW-1185">Reference proteome</keyword>
<organism evidence="1 2">
    <name type="scientific">Aureitalea marina</name>
    <dbReference type="NCBI Taxonomy" id="930804"/>
    <lineage>
        <taxon>Bacteria</taxon>
        <taxon>Pseudomonadati</taxon>
        <taxon>Bacteroidota</taxon>
        <taxon>Flavobacteriia</taxon>
        <taxon>Flavobacteriales</taxon>
        <taxon>Flavobacteriaceae</taxon>
        <taxon>Aureitalea</taxon>
    </lineage>
</organism>
<protein>
    <submittedName>
        <fullName evidence="1">Noncanonical pyrimidine nucleotidase, YjjG family</fullName>
    </submittedName>
</protein>
<evidence type="ECO:0000313" key="1">
    <source>
        <dbReference type="EMBL" id="PQB04958.1"/>
    </source>
</evidence>
<dbReference type="InterPro" id="IPR006439">
    <property type="entry name" value="HAD-SF_hydro_IA"/>
</dbReference>
<dbReference type="Gene3D" id="3.40.50.1000">
    <property type="entry name" value="HAD superfamily/HAD-like"/>
    <property type="match status" value="1"/>
</dbReference>
<dbReference type="NCBIfam" id="TIGR01549">
    <property type="entry name" value="HAD-SF-IA-v1"/>
    <property type="match status" value="1"/>
</dbReference>
<dbReference type="PANTHER" id="PTHR47478:SF1">
    <property type="entry name" value="PYRIMIDINE 5'-NUCLEOTIDASE YJJG"/>
    <property type="match status" value="1"/>
</dbReference>
<dbReference type="NCBIfam" id="TIGR02254">
    <property type="entry name" value="YjjG_YfnB"/>
    <property type="match status" value="1"/>
</dbReference>
<dbReference type="Pfam" id="PF00702">
    <property type="entry name" value="Hydrolase"/>
    <property type="match status" value="1"/>
</dbReference>
<reference evidence="1 2" key="1">
    <citation type="submission" date="2016-11" db="EMBL/GenBank/DDBJ databases">
        <title>Trade-off between light-utilization and light-protection in marine flavobacteria.</title>
        <authorList>
            <person name="Kumagai Y."/>
        </authorList>
    </citation>
    <scope>NUCLEOTIDE SEQUENCE [LARGE SCALE GENOMIC DNA]</scope>
    <source>
        <strain evidence="1 2">NBRC 107741</strain>
    </source>
</reference>
<dbReference type="InterPro" id="IPR011951">
    <property type="entry name" value="HAD-SF_hydro_IA_YjjG/PynA"/>
</dbReference>
<proteinExistence type="predicted"/>
<dbReference type="RefSeq" id="WP_104812888.1">
    <property type="nucleotide sequence ID" value="NZ_MQUB01000001.1"/>
</dbReference>
<dbReference type="Proteomes" id="UP000239800">
    <property type="component" value="Unassembled WGS sequence"/>
</dbReference>
<dbReference type="InterPro" id="IPR023198">
    <property type="entry name" value="PGP-like_dom2"/>
</dbReference>
<dbReference type="EMBL" id="MQUB01000001">
    <property type="protein sequence ID" value="PQB04958.1"/>
    <property type="molecule type" value="Genomic_DNA"/>
</dbReference>
<dbReference type="InterPro" id="IPR052550">
    <property type="entry name" value="Pyrimidine_5'-ntase_YjjG"/>
</dbReference>
<gene>
    <name evidence="1" type="ORF">BST85_08680</name>
</gene>
<dbReference type="InterPro" id="IPR023214">
    <property type="entry name" value="HAD_sf"/>
</dbReference>
<dbReference type="SFLD" id="SFLDG01129">
    <property type="entry name" value="C1.5:_HAD__Beta-PGM__Phosphata"/>
    <property type="match status" value="1"/>
</dbReference>
<dbReference type="OrthoDB" id="9802350at2"/>
<dbReference type="Gene3D" id="1.10.150.240">
    <property type="entry name" value="Putative phosphatase, domain 2"/>
    <property type="match status" value="1"/>
</dbReference>
<comment type="caution">
    <text evidence="1">The sequence shown here is derived from an EMBL/GenBank/DDBJ whole genome shotgun (WGS) entry which is preliminary data.</text>
</comment>
<dbReference type="AlphaFoldDB" id="A0A2S7KQT7"/>
<accession>A0A2S7KQT7</accession>
<evidence type="ECO:0000313" key="2">
    <source>
        <dbReference type="Proteomes" id="UP000239800"/>
    </source>
</evidence>
<sequence length="229" mass="26605">MNKQAVAHIFFDLDHTIWDFDRNSALAFGRVFSTHRIQLEVARFVKIYEPINFNYWKLFREERISKQELRRGRFQDAFGALGMHFDITTIDLLAESYIQELPGDNHLFEGAEQLLERLADIYKLHIITNGFHQVQHQKLANSGIAHLFSTVTTSEEARVKKPHPYIFRLAMEKAGALPEESLMIGDTFEADILGAEEVGMQTIFINYHKENIPINYTCVDQLWELDAFL</sequence>
<dbReference type="GO" id="GO:0008253">
    <property type="term" value="F:5'-nucleotidase activity"/>
    <property type="evidence" value="ECO:0007669"/>
    <property type="project" value="InterPro"/>
</dbReference>
<dbReference type="SUPFAM" id="SSF56784">
    <property type="entry name" value="HAD-like"/>
    <property type="match status" value="1"/>
</dbReference>
<dbReference type="SFLD" id="SFLDS00003">
    <property type="entry name" value="Haloacid_Dehalogenase"/>
    <property type="match status" value="1"/>
</dbReference>